<dbReference type="STRING" id="1346.BMF34_10065"/>
<dbReference type="RefSeq" id="WP_003100512.1">
    <property type="nucleotide sequence ID" value="NZ_CP010783.1"/>
</dbReference>
<organism evidence="2 4">
    <name type="scientific">Streptococcus iniae</name>
    <name type="common">Streptococcus shiloi</name>
    <dbReference type="NCBI Taxonomy" id="1346"/>
    <lineage>
        <taxon>Bacteria</taxon>
        <taxon>Bacillati</taxon>
        <taxon>Bacillota</taxon>
        <taxon>Bacilli</taxon>
        <taxon>Lactobacillales</taxon>
        <taxon>Streptococcaceae</taxon>
        <taxon>Streptococcus</taxon>
    </lineage>
</organism>
<dbReference type="Pfam" id="PF13419">
    <property type="entry name" value="HAD_2"/>
    <property type="match status" value="1"/>
</dbReference>
<dbReference type="SMR" id="A0A3L8K4Q1"/>
<gene>
    <name evidence="2" type="ORF">DIY07_10400</name>
    <name evidence="1" type="ORF">DQ08_10125</name>
</gene>
<protein>
    <submittedName>
        <fullName evidence="1">5'-nucleotidase</fullName>
    </submittedName>
    <submittedName>
        <fullName evidence="2">HAD family hydrolase</fullName>
    </submittedName>
</protein>
<dbReference type="GO" id="GO:0004713">
    <property type="term" value="F:protein tyrosine kinase activity"/>
    <property type="evidence" value="ECO:0007669"/>
    <property type="project" value="TreeGrafter"/>
</dbReference>
<dbReference type="GeneID" id="35766482"/>
<sequence>MSISSKHILFDLDGTLVNSSEGIINAFTYSFSKMNTEIPDKHLLASFIGPPLETSLKTFFPNEEKLDEAIHHFRTFYKTIGVRQTHLYPDIIDLLQKLRNLDLSLYVTTSKYEPMAIRMLKELGIDKYFDNIYGATATRFHKSDLIKDCLIDNTIPLSDALIVGDTKFDIIGSNEVGIKSIGVTWGFGTAEELLLNKADAIISHPFELVNLLNER</sequence>
<dbReference type="PANTHER" id="PTHR43434:SF20">
    <property type="entry name" value="5'-NUCLEOTIDASE"/>
    <property type="match status" value="1"/>
</dbReference>
<evidence type="ECO:0000313" key="4">
    <source>
        <dbReference type="Proteomes" id="UP000269148"/>
    </source>
</evidence>
<dbReference type="SFLD" id="SFLDG01129">
    <property type="entry name" value="C1.5:_HAD__Beta-PGM__Phosphata"/>
    <property type="match status" value="1"/>
</dbReference>
<dbReference type="GO" id="GO:0016787">
    <property type="term" value="F:hydrolase activity"/>
    <property type="evidence" value="ECO:0007669"/>
    <property type="project" value="UniProtKB-KW"/>
</dbReference>
<dbReference type="Gene3D" id="1.10.150.240">
    <property type="entry name" value="Putative phosphatase, domain 2"/>
    <property type="match status" value="1"/>
</dbReference>
<dbReference type="OrthoDB" id="9792518at2"/>
<keyword evidence="3" id="KW-1185">Reference proteome</keyword>
<dbReference type="SFLD" id="SFLDS00003">
    <property type="entry name" value="Haloacid_Dehalogenase"/>
    <property type="match status" value="1"/>
</dbReference>
<dbReference type="InterPro" id="IPR050155">
    <property type="entry name" value="HAD-like_hydrolase_sf"/>
</dbReference>
<dbReference type="KEGG" id="siq:DQ08_10125"/>
<evidence type="ECO:0000313" key="2">
    <source>
        <dbReference type="EMBL" id="RLU54473.1"/>
    </source>
</evidence>
<dbReference type="SFLD" id="SFLDG01135">
    <property type="entry name" value="C1.5.6:_HAD__Beta-PGM__Phospha"/>
    <property type="match status" value="1"/>
</dbReference>
<dbReference type="Proteomes" id="UP000269148">
    <property type="component" value="Unassembled WGS sequence"/>
</dbReference>
<reference evidence="1 3" key="1">
    <citation type="journal article" date="2014" name="Genome Announc.">
        <title>Complete Genome Sequence of a Virulent Strain, Streptococcus iniae ISET0901, Isolated from Diseased Tilapia.</title>
        <authorList>
            <person name="Pridgeon J.W."/>
            <person name="Zhang D."/>
            <person name="Zhang L."/>
        </authorList>
    </citation>
    <scope>NUCLEOTIDE SEQUENCE [LARGE SCALE GENOMIC DNA]</scope>
    <source>
        <strain evidence="1 3">ISET0901</strain>
    </source>
</reference>
<dbReference type="SUPFAM" id="SSF56784">
    <property type="entry name" value="HAD-like"/>
    <property type="match status" value="1"/>
</dbReference>
<dbReference type="AlphaFoldDB" id="A0A3L8K4Q1"/>
<dbReference type="InterPro" id="IPR023214">
    <property type="entry name" value="HAD_sf"/>
</dbReference>
<proteinExistence type="predicted"/>
<dbReference type="InterPro" id="IPR041492">
    <property type="entry name" value="HAD_2"/>
</dbReference>
<dbReference type="EMBL" id="QLQD01000087">
    <property type="protein sequence ID" value="RLU54473.1"/>
    <property type="molecule type" value="Genomic_DNA"/>
</dbReference>
<dbReference type="InterPro" id="IPR023198">
    <property type="entry name" value="PGP-like_dom2"/>
</dbReference>
<keyword evidence="2" id="KW-0378">Hydrolase</keyword>
<accession>A0A3L8K4Q1</accession>
<dbReference type="PANTHER" id="PTHR43434">
    <property type="entry name" value="PHOSPHOGLYCOLATE PHOSPHATASE"/>
    <property type="match status" value="1"/>
</dbReference>
<evidence type="ECO:0000313" key="1">
    <source>
        <dbReference type="EMBL" id="AHY16773.1"/>
    </source>
</evidence>
<evidence type="ECO:0000313" key="3">
    <source>
        <dbReference type="Proteomes" id="UP000025245"/>
    </source>
</evidence>
<name>A0A3L8K4Q1_STRIN</name>
<reference evidence="2 4" key="2">
    <citation type="submission" date="2018-06" db="EMBL/GenBank/DDBJ databases">
        <title>Mutators as drivers of adaptation in pathogenic bacteria and a risk factor for host jumps and vaccine escape.</title>
        <authorList>
            <person name="Barnes A.C."/>
            <person name="Silayeva O."/>
        </authorList>
    </citation>
    <scope>NUCLEOTIDE SEQUENCE [LARGE SCALE GENOMIC DNA]</scope>
    <source>
        <strain evidence="2 4">QMA0445</strain>
    </source>
</reference>
<dbReference type="EMBL" id="CP007586">
    <property type="protein sequence ID" value="AHY16773.1"/>
    <property type="molecule type" value="Genomic_DNA"/>
</dbReference>
<dbReference type="KEGG" id="siz:SI82_10030"/>
<dbReference type="KEGG" id="sio:DW64_10110"/>
<dbReference type="Proteomes" id="UP000025245">
    <property type="component" value="Chromosome"/>
</dbReference>
<dbReference type="Gene3D" id="3.40.50.1000">
    <property type="entry name" value="HAD superfamily/HAD-like"/>
    <property type="match status" value="1"/>
</dbReference>
<dbReference type="InterPro" id="IPR036412">
    <property type="entry name" value="HAD-like_sf"/>
</dbReference>
<dbReference type="GO" id="GO:0005829">
    <property type="term" value="C:cytosol"/>
    <property type="evidence" value="ECO:0007669"/>
    <property type="project" value="TreeGrafter"/>
</dbReference>